<dbReference type="GO" id="GO:0007157">
    <property type="term" value="P:heterophilic cell-cell adhesion via plasma membrane cell adhesion molecules"/>
    <property type="evidence" value="ECO:0007669"/>
    <property type="project" value="TreeGrafter"/>
</dbReference>
<reference evidence="8" key="1">
    <citation type="journal article" date="2013" name="Genetics">
        <title>The draft genome and transcriptome of Panagrellus redivivus are shaped by the harsh demands of a free-living lifestyle.</title>
        <authorList>
            <person name="Srinivasan J."/>
            <person name="Dillman A.R."/>
            <person name="Macchietto M.G."/>
            <person name="Heikkinen L."/>
            <person name="Lakso M."/>
            <person name="Fracchia K.M."/>
            <person name="Antoshechkin I."/>
            <person name="Mortazavi A."/>
            <person name="Wong G."/>
            <person name="Sternberg P.W."/>
        </authorList>
    </citation>
    <scope>NUCLEOTIDE SEQUENCE [LARGE SCALE GENOMIC DNA]</scope>
    <source>
        <strain evidence="8">MT8872</strain>
    </source>
</reference>
<dbReference type="SMART" id="SM00181">
    <property type="entry name" value="EGF"/>
    <property type="match status" value="2"/>
</dbReference>
<dbReference type="Gene3D" id="2.10.25.10">
    <property type="entry name" value="Laminin"/>
    <property type="match status" value="2"/>
</dbReference>
<keyword evidence="8" id="KW-1185">Reference proteome</keyword>
<keyword evidence="1 5" id="KW-0245">EGF-like domain</keyword>
<reference evidence="9" key="2">
    <citation type="submission" date="2020-10" db="UniProtKB">
        <authorList>
            <consortium name="WormBaseParasite"/>
        </authorList>
    </citation>
    <scope>IDENTIFICATION</scope>
</reference>
<feature type="disulfide bond" evidence="5">
    <location>
        <begin position="72"/>
        <end position="81"/>
    </location>
</feature>
<keyword evidence="3" id="KW-0677">Repeat</keyword>
<proteinExistence type="predicted"/>
<evidence type="ECO:0000313" key="9">
    <source>
        <dbReference type="WBParaSite" id="Pan_g2778.t1"/>
    </source>
</evidence>
<evidence type="ECO:0000256" key="6">
    <source>
        <dbReference type="SAM" id="Phobius"/>
    </source>
</evidence>
<dbReference type="GO" id="GO:0005886">
    <property type="term" value="C:plasma membrane"/>
    <property type="evidence" value="ECO:0007669"/>
    <property type="project" value="TreeGrafter"/>
</dbReference>
<feature type="domain" description="EGF-like" evidence="7">
    <location>
        <begin position="116"/>
        <end position="154"/>
    </location>
</feature>
<evidence type="ECO:0000256" key="5">
    <source>
        <dbReference type="PROSITE-ProRule" id="PRU00076"/>
    </source>
</evidence>
<dbReference type="AlphaFoldDB" id="A0A7E4VSX8"/>
<accession>A0A7E4VSX8</accession>
<dbReference type="Proteomes" id="UP000492821">
    <property type="component" value="Unassembled WGS sequence"/>
</dbReference>
<dbReference type="InterPro" id="IPR051022">
    <property type="entry name" value="Notch_Cell-Fate_Det"/>
</dbReference>
<dbReference type="GO" id="GO:0045197">
    <property type="term" value="P:establishment or maintenance of epithelial cell apical/basal polarity"/>
    <property type="evidence" value="ECO:0007669"/>
    <property type="project" value="TreeGrafter"/>
</dbReference>
<feature type="disulfide bond" evidence="5">
    <location>
        <begin position="144"/>
        <end position="153"/>
    </location>
</feature>
<evidence type="ECO:0000259" key="7">
    <source>
        <dbReference type="PROSITE" id="PS50026"/>
    </source>
</evidence>
<name>A0A7E4VSX8_PANRE</name>
<dbReference type="PROSITE" id="PS50026">
    <property type="entry name" value="EGF_3"/>
    <property type="match status" value="2"/>
</dbReference>
<evidence type="ECO:0000256" key="2">
    <source>
        <dbReference type="ARBA" id="ARBA00022729"/>
    </source>
</evidence>
<feature type="transmembrane region" description="Helical" evidence="6">
    <location>
        <begin position="178"/>
        <end position="206"/>
    </location>
</feature>
<dbReference type="PANTHER" id="PTHR24049">
    <property type="entry name" value="CRUMBS FAMILY MEMBER"/>
    <property type="match status" value="1"/>
</dbReference>
<organism evidence="8 9">
    <name type="scientific">Panagrellus redivivus</name>
    <name type="common">Microworm</name>
    <dbReference type="NCBI Taxonomy" id="6233"/>
    <lineage>
        <taxon>Eukaryota</taxon>
        <taxon>Metazoa</taxon>
        <taxon>Ecdysozoa</taxon>
        <taxon>Nematoda</taxon>
        <taxon>Chromadorea</taxon>
        <taxon>Rhabditida</taxon>
        <taxon>Tylenchina</taxon>
        <taxon>Panagrolaimomorpha</taxon>
        <taxon>Panagrolaimoidea</taxon>
        <taxon>Panagrolaimidae</taxon>
        <taxon>Panagrellus</taxon>
    </lineage>
</organism>
<dbReference type="InterPro" id="IPR000742">
    <property type="entry name" value="EGF"/>
</dbReference>
<feature type="domain" description="EGF-like" evidence="7">
    <location>
        <begin position="28"/>
        <end position="82"/>
    </location>
</feature>
<keyword evidence="2" id="KW-0732">Signal</keyword>
<evidence type="ECO:0000313" key="8">
    <source>
        <dbReference type="Proteomes" id="UP000492821"/>
    </source>
</evidence>
<evidence type="ECO:0000256" key="3">
    <source>
        <dbReference type="ARBA" id="ARBA00022737"/>
    </source>
</evidence>
<dbReference type="SUPFAM" id="SSF57196">
    <property type="entry name" value="EGF/Laminin"/>
    <property type="match status" value="2"/>
</dbReference>
<evidence type="ECO:0000256" key="4">
    <source>
        <dbReference type="ARBA" id="ARBA00023157"/>
    </source>
</evidence>
<comment type="caution">
    <text evidence="5">Lacks conserved residue(s) required for the propagation of feature annotation.</text>
</comment>
<keyword evidence="6" id="KW-0472">Membrane</keyword>
<sequence>MVILDPLRYHRFFYHFHQRFHHPRVLAEGSVCDAYPCWNDGICIETSPRSSHGIGIGVNGNSTTDSGYICMCSPSFTGDHCQTKIIDHCASLVCKAGTACIQEVASACLPLNNFSTLPKCPTNPCMNGGQCVSFGGSSFQRCLCTPLFHGGLCEISNSEDLFSHLSSTTANWSFLQTFLLFVMLILIAAAILTFCYGGNLSCYLLLPDTRQRYSKWRDAALDELSWDPDGLEDDFDDDFQIQIAKDAANANANGSSIEAIELKTRSMKISTTSETFVSYDPTNLAADDTQHALLPSVIS</sequence>
<dbReference type="PROSITE" id="PS00022">
    <property type="entry name" value="EGF_1"/>
    <property type="match status" value="2"/>
</dbReference>
<keyword evidence="6" id="KW-0812">Transmembrane</keyword>
<dbReference type="WBParaSite" id="Pan_g2778.t1">
    <property type="protein sequence ID" value="Pan_g2778.t1"/>
    <property type="gene ID" value="Pan_g2778"/>
</dbReference>
<dbReference type="GO" id="GO:0032991">
    <property type="term" value="C:protein-containing complex"/>
    <property type="evidence" value="ECO:0007669"/>
    <property type="project" value="TreeGrafter"/>
</dbReference>
<keyword evidence="6" id="KW-1133">Transmembrane helix</keyword>
<feature type="disulfide bond" evidence="5">
    <location>
        <begin position="125"/>
        <end position="142"/>
    </location>
</feature>
<protein>
    <submittedName>
        <fullName evidence="9">EGF-like domain-containing protein</fullName>
    </submittedName>
</protein>
<keyword evidence="4 5" id="KW-1015">Disulfide bond</keyword>
<dbReference type="CDD" id="cd00054">
    <property type="entry name" value="EGF_CA"/>
    <property type="match status" value="1"/>
</dbReference>
<evidence type="ECO:0000256" key="1">
    <source>
        <dbReference type="ARBA" id="ARBA00022536"/>
    </source>
</evidence>
<dbReference type="PANTHER" id="PTHR24049:SF22">
    <property type="entry name" value="DROSOPHILA CRUMBS HOMOLOG"/>
    <property type="match status" value="1"/>
</dbReference>